<gene>
    <name evidence="1" type="ORF">JGZ69_03105</name>
</gene>
<dbReference type="AlphaFoldDB" id="A0AB37HHK3"/>
<dbReference type="Proteomes" id="UP000595512">
    <property type="component" value="Chromosome"/>
</dbReference>
<name>A0AB37HHK3_9BACI</name>
<dbReference type="EMBL" id="CP066701">
    <property type="protein sequence ID" value="QQX27346.1"/>
    <property type="molecule type" value="Genomic_DNA"/>
</dbReference>
<proteinExistence type="predicted"/>
<evidence type="ECO:0000313" key="1">
    <source>
        <dbReference type="EMBL" id="QQX27346.1"/>
    </source>
</evidence>
<reference evidence="1 2" key="1">
    <citation type="submission" date="2020-12" db="EMBL/GenBank/DDBJ databases">
        <title>Taxonomic evaluation of the Bacillus sporothermodurans group of bacteria based on whole genome sequences.</title>
        <authorList>
            <person name="Fiedler G."/>
            <person name="Herbstmann A.-D."/>
            <person name="Doll E."/>
            <person name="Wenning M."/>
            <person name="Brinks E."/>
            <person name="Kabisch J."/>
            <person name="Breitenwieser F."/>
            <person name="Lappann M."/>
            <person name="Boehnlein C."/>
            <person name="Franz C."/>
        </authorList>
    </citation>
    <scope>NUCLEOTIDE SEQUENCE [LARGE SCALE GENOMIC DNA]</scope>
    <source>
        <strain evidence="1 2">DSM 10599</strain>
    </source>
</reference>
<protein>
    <submittedName>
        <fullName evidence="1">Uncharacterized protein</fullName>
    </submittedName>
</protein>
<dbReference type="NCBIfam" id="NF047561">
    <property type="entry name" value="orf58_phage_fam"/>
    <property type="match status" value="1"/>
</dbReference>
<dbReference type="KEGG" id="hspo:JGZ69_03105"/>
<evidence type="ECO:0000313" key="2">
    <source>
        <dbReference type="Proteomes" id="UP000595512"/>
    </source>
</evidence>
<dbReference type="RefSeq" id="WP_107958034.1">
    <property type="nucleotide sequence ID" value="NZ_JABWTQ010000032.1"/>
</dbReference>
<organism evidence="1 2">
    <name type="scientific">Heyndrickxia sporothermodurans</name>
    <dbReference type="NCBI Taxonomy" id="46224"/>
    <lineage>
        <taxon>Bacteria</taxon>
        <taxon>Bacillati</taxon>
        <taxon>Bacillota</taxon>
        <taxon>Bacilli</taxon>
        <taxon>Bacillales</taxon>
        <taxon>Bacillaceae</taxon>
        <taxon>Heyndrickxia</taxon>
    </lineage>
</organism>
<sequence>MTTSPLLFGRVIKISIEASGGKLNFNNDDLEIHFEVPFDDDAKPNISTVQIYNLTKTTINRIKKGANITVSAGYKSDHGVLTSGKVTKVLTKYEGVDKCTTITFKEGIDYSGIKVTSNVADPAEKYYVKKRVKLKRPIKTTTIGKNGRKYTRTTQYKTIKVAKYRKQTMQITFKNGVTARQIITRLTKILGIKLAECNLPKNKIYKKGFKVTGSIENKLEQVVKDCGASMYWRRGKMVIRSIETGNDERFTLQESTGLIEPPEQFEDDDHSGYNVRCLLQHRITTASIIQIKSSTANGKFRAKSGKHYYDGNDFLTEFEVI</sequence>
<accession>A0AB37HHK3</accession>